<evidence type="ECO:0000256" key="1">
    <source>
        <dbReference type="SAM" id="Phobius"/>
    </source>
</evidence>
<dbReference type="AlphaFoldDB" id="A0A1G4EHY7"/>
<keyword evidence="1" id="KW-0812">Transmembrane</keyword>
<keyword evidence="1" id="KW-1133">Transmembrane helix</keyword>
<dbReference type="VEuPathDB" id="PlasmoDB:PVW1_000020900"/>
<organism evidence="2 3">
    <name type="scientific">Plasmodium vivax</name>
    <name type="common">malaria parasite P. vivax</name>
    <dbReference type="NCBI Taxonomy" id="5855"/>
    <lineage>
        <taxon>Eukaryota</taxon>
        <taxon>Sar</taxon>
        <taxon>Alveolata</taxon>
        <taxon>Apicomplexa</taxon>
        <taxon>Aconoidasida</taxon>
        <taxon>Haemosporida</taxon>
        <taxon>Plasmodiidae</taxon>
        <taxon>Plasmodium</taxon>
        <taxon>Plasmodium (Plasmodium)</taxon>
    </lineage>
</organism>
<dbReference type="Proteomes" id="UP000196402">
    <property type="component" value="Unassembled WGS sequence"/>
</dbReference>
<reference evidence="2 3" key="1">
    <citation type="submission" date="2016-07" db="EMBL/GenBank/DDBJ databases">
        <authorList>
            <consortium name="Pathogen Informatics"/>
        </authorList>
    </citation>
    <scope>NUCLEOTIDE SEQUENCE [LARGE SCALE GENOMIC DNA]</scope>
</reference>
<evidence type="ECO:0000313" key="2">
    <source>
        <dbReference type="EMBL" id="SCA83405.1"/>
    </source>
</evidence>
<sequence>MRLQASQNDYEFFQNMDHSSIYKAVKSVSNGAGIESSSVNSFINCTSSEITGIAQPVCKKFNNLINLLYIDRPMGIMANSLNNNEYNYLSYWLFHEYNNNNVKFSDISENFYNNIKNNYNNFFSKDSLKKAVEKIQHMNFEYMNILDNLYKNYNEIDTIIYSGMQNIKGSCYEYTKQCHHYYELGIQKCSDKNSDLYKALQSFKETYEESFNLMGIENKCDSIELKELPSYDEIKEKKSTGFINEKEKSNILTSILFPIIGLLSTLIFFYKFTPLGSWLRNIVNKKKEIKKYNK</sequence>
<proteinExistence type="predicted"/>
<dbReference type="EMBL" id="FLYH01000022">
    <property type="protein sequence ID" value="SCA83405.1"/>
    <property type="molecule type" value="Genomic_DNA"/>
</dbReference>
<gene>
    <name evidence="2" type="ORF">PVT01_000009800</name>
</gene>
<accession>A0A1G4EHY7</accession>
<dbReference type="VEuPathDB" id="PlasmoDB:PVP01_0000460"/>
<dbReference type="VEuPathDB" id="PlasmoDB:PVPAM_130013100"/>
<evidence type="ECO:0000313" key="3">
    <source>
        <dbReference type="Proteomes" id="UP000196402"/>
    </source>
</evidence>
<feature type="transmembrane region" description="Helical" evidence="1">
    <location>
        <begin position="251"/>
        <end position="270"/>
    </location>
</feature>
<name>A0A1G4EHY7_PLAVI</name>
<protein>
    <submittedName>
        <fullName evidence="2">VIR protein</fullName>
    </submittedName>
</protein>
<keyword evidence="1" id="KW-0472">Membrane</keyword>